<evidence type="ECO:0000313" key="4">
    <source>
        <dbReference type="EMBL" id="MFC6196585.1"/>
    </source>
</evidence>
<evidence type="ECO:0000259" key="2">
    <source>
        <dbReference type="Pfam" id="PF13550"/>
    </source>
</evidence>
<dbReference type="InterPro" id="IPR025195">
    <property type="entry name" value="GTA_TIM_dom"/>
</dbReference>
<gene>
    <name evidence="4" type="ORF">ACFQDM_00770</name>
</gene>
<feature type="domain" description="Rcc01698-like C-terminal" evidence="3">
    <location>
        <begin position="1035"/>
        <end position="1133"/>
    </location>
</feature>
<dbReference type="Proteomes" id="UP001596303">
    <property type="component" value="Unassembled WGS sequence"/>
</dbReference>
<dbReference type="Pfam" id="PF13550">
    <property type="entry name" value="Phage-tail_3"/>
    <property type="match status" value="1"/>
</dbReference>
<evidence type="ECO:0000259" key="1">
    <source>
        <dbReference type="Pfam" id="PF13547"/>
    </source>
</evidence>
<dbReference type="CDD" id="cd19607">
    <property type="entry name" value="GTA_TIM-barrel-like"/>
    <property type="match status" value="1"/>
</dbReference>
<dbReference type="Gene3D" id="3.20.20.80">
    <property type="entry name" value="Glycosidases"/>
    <property type="match status" value="1"/>
</dbReference>
<dbReference type="EMBL" id="JBHSSW010000001">
    <property type="protein sequence ID" value="MFC6196585.1"/>
    <property type="molecule type" value="Genomic_DNA"/>
</dbReference>
<keyword evidence="5" id="KW-1185">Reference proteome</keyword>
<sequence length="1287" mass="138545">MAQLVFAEVGARLGAQLLPEGLSVLGFEMAGRSIGSTLGGLAGRAVDQALAGPVAQGSRRDGLTLLESREGADMAQVFGRMRMGGQVIWATHLKERKSTHQTGGKGGPSVREYSYSVSFAVGLCEGEITGIDRIWANGELISLAGLNYRLYHGSETQWSDPLIEAVEGSAPAYRGLAYIVFEDFPLDAYGARLPQLSFEVVRPVQSSEGPALRDLIKSVNLIPASGEWVYSPELVRRIEYPGWEETLNRHSGSGKVDVVQALDQLQAELPHVSSVNLTLAWFGTDLRCGHCEVRPGVETRDQINLPRDWKAGGQTRESAHLISRDEAGRPYYGGTPDDASVIALMRELAARGLAVTVSPFLLMDIPPGNGLPDPYGEAEQAVFPWRGRITCFPALSGDKTSAARAQVESFFGRASASDFTLNGDAVTYTGPDAWSYRRFVLHLAMLAKASGVAARFLLGSELVRLTRVRDDTGAFPAVEELKALAGEVRAVLGSAAEISYAADWTEYGAYHPDDGTGDVRFPLDALWSDQNIDFVGIDWYAPLSDWRDGDHLDGALWSSIYDQNYLAANVAGGEGYDWYYASDADRLAQTRTPITDSAHGEDWMFRVKDLRGWWQNAHHERPGGTRQPVSTEWTPQSKPVRLIEIGCGAVDKGTNAPNVFHDPKSAESGFPPFSDGTRDDDIQAAALRALCQHWSVTSLENPVSAVYGGAMVPDDGLSVWAFDARPYPAFPVRSDVWSDGENWTLGHWLNGRTARSGLSDVLAELLAAADVPADLSAAIASLPGYAIYGIQTVREAIEPLVYAFDLRCRQSETGLVFANGGDQAAISIPEQDLVLADSRSSAQRFTRNVTEHAVRGLRLSVLDPSADYQPASVHIGVQEGDRDTHIQLPFALDADSAARLAGHLMVRLQTGAHTREIDLSPQYQAVEVGDLLLLDGEAAPLRIAALERGHHLRAALEPVRDVFGGSSEVSTGNPPPAHAPRPDGVLINLPSLPGGEDDVRPVIAAFARPWPGALSVAAGADATMRTTRAEIVKSAKMGSLLDDFPAGPGDRFRPGARLLVRFPQGDLSSVTGASMLAGANHFAIETSGGWMVGAFKTAELCTSDTWELSGLLTGLYGTEDLSALGAETGARIVMLDASPVRAELADHEVGQVLNWHVAGQTAEAEPLVFEATASGRARSPLRPGHLRATEGVSGDLTLSWTRRARHSADRWDTPDVPLLEDELRFRVEILSGETLVRSEEVSESMWVYSVAMQAADGFSPAVHRARVCQLSPVFGDGIPALSTFSAA</sequence>
<feature type="domain" description="Tip attachment protein J" evidence="2">
    <location>
        <begin position="791"/>
        <end position="947"/>
    </location>
</feature>
<keyword evidence="4" id="KW-0378">Hydrolase</keyword>
<accession>A0ABW1S4S1</accession>
<comment type="caution">
    <text evidence="4">The sequence shown here is derived from an EMBL/GenBank/DDBJ whole genome shotgun (WGS) entry which is preliminary data.</text>
</comment>
<dbReference type="Pfam" id="PF23666">
    <property type="entry name" value="Rcc01698_C"/>
    <property type="match status" value="1"/>
</dbReference>
<evidence type="ECO:0000259" key="3">
    <source>
        <dbReference type="Pfam" id="PF23666"/>
    </source>
</evidence>
<dbReference type="RefSeq" id="WP_377374174.1">
    <property type="nucleotide sequence ID" value="NZ_JBHSSW010000001.1"/>
</dbReference>
<feature type="domain" description="GTA TIM-barrel-like" evidence="1">
    <location>
        <begin position="434"/>
        <end position="731"/>
    </location>
</feature>
<evidence type="ECO:0000313" key="5">
    <source>
        <dbReference type="Proteomes" id="UP001596303"/>
    </source>
</evidence>
<proteinExistence type="predicted"/>
<dbReference type="InterPro" id="IPR056490">
    <property type="entry name" value="Rcc01698_C"/>
</dbReference>
<dbReference type="Pfam" id="PF13547">
    <property type="entry name" value="GTA_TIM"/>
    <property type="match status" value="1"/>
</dbReference>
<protein>
    <submittedName>
        <fullName evidence="4">Glycoside hydrolase/phage tail family protein</fullName>
    </submittedName>
</protein>
<dbReference type="InterPro" id="IPR032876">
    <property type="entry name" value="J_dom"/>
</dbReference>
<organism evidence="4 5">
    <name type="scientific">Ponticaulis profundi</name>
    <dbReference type="NCBI Taxonomy" id="2665222"/>
    <lineage>
        <taxon>Bacteria</taxon>
        <taxon>Pseudomonadati</taxon>
        <taxon>Pseudomonadota</taxon>
        <taxon>Alphaproteobacteria</taxon>
        <taxon>Hyphomonadales</taxon>
        <taxon>Hyphomonadaceae</taxon>
        <taxon>Ponticaulis</taxon>
    </lineage>
</organism>
<name>A0ABW1S4S1_9PROT</name>
<dbReference type="GO" id="GO:0016787">
    <property type="term" value="F:hydrolase activity"/>
    <property type="evidence" value="ECO:0007669"/>
    <property type="project" value="UniProtKB-KW"/>
</dbReference>
<reference evidence="5" key="1">
    <citation type="journal article" date="2019" name="Int. J. Syst. Evol. Microbiol.">
        <title>The Global Catalogue of Microorganisms (GCM) 10K type strain sequencing project: providing services to taxonomists for standard genome sequencing and annotation.</title>
        <authorList>
            <consortium name="The Broad Institute Genomics Platform"/>
            <consortium name="The Broad Institute Genome Sequencing Center for Infectious Disease"/>
            <person name="Wu L."/>
            <person name="Ma J."/>
        </authorList>
    </citation>
    <scope>NUCLEOTIDE SEQUENCE [LARGE SCALE GENOMIC DNA]</scope>
    <source>
        <strain evidence="5">CGMCC-1.15741</strain>
    </source>
</reference>